<comment type="similarity">
    <text evidence="2">Belongs to the synaptophysin/synaptobrevin family.</text>
</comment>
<feature type="transmembrane region" description="Helical" evidence="8">
    <location>
        <begin position="199"/>
        <end position="221"/>
    </location>
</feature>
<dbReference type="PANTHER" id="PTHR10306:SF9">
    <property type="entry name" value="SYNAPTOPHYSIN-LIKE PROTEIN 1"/>
    <property type="match status" value="1"/>
</dbReference>
<dbReference type="PROSITE" id="PS51225">
    <property type="entry name" value="MARVEL"/>
    <property type="match status" value="1"/>
</dbReference>
<evidence type="ECO:0000256" key="2">
    <source>
        <dbReference type="ARBA" id="ARBA00006476"/>
    </source>
</evidence>
<dbReference type="Proteomes" id="UP000694563">
    <property type="component" value="Chromosome 39"/>
</dbReference>
<dbReference type="Ensembl" id="ENSCUST00005019826.1">
    <property type="protein sequence ID" value="ENSCUSP00005019102.1"/>
    <property type="gene ID" value="ENSCUSG00005012243.1"/>
</dbReference>
<feature type="transmembrane region" description="Helical" evidence="8">
    <location>
        <begin position="108"/>
        <end position="131"/>
    </location>
</feature>
<dbReference type="AlphaFoldDB" id="A0A8C3UQN3"/>
<keyword evidence="5 7" id="KW-0472">Membrane</keyword>
<dbReference type="GO" id="GO:0030672">
    <property type="term" value="C:synaptic vesicle membrane"/>
    <property type="evidence" value="ECO:0007669"/>
    <property type="project" value="TreeGrafter"/>
</dbReference>
<evidence type="ECO:0000256" key="6">
    <source>
        <dbReference type="ARBA" id="ARBA00023180"/>
    </source>
</evidence>
<gene>
    <name evidence="10" type="primary">LOC117010211</name>
</gene>
<dbReference type="PANTHER" id="PTHR10306">
    <property type="entry name" value="SYNAPTOPHYSIN"/>
    <property type="match status" value="1"/>
</dbReference>
<evidence type="ECO:0000256" key="1">
    <source>
        <dbReference type="ARBA" id="ARBA00004141"/>
    </source>
</evidence>
<dbReference type="InterPro" id="IPR001285">
    <property type="entry name" value="Synaptophysin/porin"/>
</dbReference>
<keyword evidence="3 7" id="KW-0812">Transmembrane</keyword>
<dbReference type="InterPro" id="IPR008253">
    <property type="entry name" value="Marvel"/>
</dbReference>
<feature type="domain" description="MARVEL" evidence="9">
    <location>
        <begin position="21"/>
        <end position="225"/>
    </location>
</feature>
<accession>A0A8C3UQN3</accession>
<dbReference type="PRINTS" id="PR00220">
    <property type="entry name" value="SYNAPTOPHYSN"/>
</dbReference>
<protein>
    <recommendedName>
        <fullName evidence="9">MARVEL domain-containing protein</fullName>
    </recommendedName>
</protein>
<reference evidence="10" key="1">
    <citation type="submission" date="2020-10" db="EMBL/GenBank/DDBJ databases">
        <title>Catharus ustulatus (Swainson's thrush) genome, bCatUst1, primary haplotype v2.</title>
        <authorList>
            <person name="Delmore K."/>
            <person name="Vafadar M."/>
            <person name="Formenti G."/>
            <person name="Chow W."/>
            <person name="Pelan S."/>
            <person name="Howe K."/>
            <person name="Rhie A."/>
            <person name="Mountcastle J."/>
            <person name="Haase B."/>
            <person name="Fedrigo O."/>
            <person name="Jarvis E.D."/>
        </authorList>
    </citation>
    <scope>NUCLEOTIDE SEQUENCE [LARGE SCALE GENOMIC DNA]</scope>
</reference>
<sequence>NFPKFSHFYLKSPKIFPKFSSFLPNFRPKIVNFYFFSIFAFATCGGFEGSVTFRVTCEGRENHTVSAHFGYPFRLHQAVFQPSLTHLCNHTWPKDVHLIGDFSSAARFFVAVGVASFLYSLGALGGYLGYLHLYRCAGSRLPLMDLVFSGLVAALWLVASSAWAQALGHVRAAAAAPLPHCPSPTAVCAHGGTTPMGGLGASVAFGFLNLVLWAGGSWFVYKETPLHRPAPPPDSAPSPM</sequence>
<proteinExistence type="inferred from homology"/>
<keyword evidence="11" id="KW-1185">Reference proteome</keyword>
<dbReference type="Pfam" id="PF01284">
    <property type="entry name" value="MARVEL"/>
    <property type="match status" value="1"/>
</dbReference>
<reference evidence="10" key="3">
    <citation type="submission" date="2025-09" db="UniProtKB">
        <authorList>
            <consortium name="Ensembl"/>
        </authorList>
    </citation>
    <scope>IDENTIFICATION</scope>
</reference>
<evidence type="ECO:0000256" key="3">
    <source>
        <dbReference type="ARBA" id="ARBA00022692"/>
    </source>
</evidence>
<keyword evidence="4 8" id="KW-1133">Transmembrane helix</keyword>
<evidence type="ECO:0000256" key="7">
    <source>
        <dbReference type="PROSITE-ProRule" id="PRU00581"/>
    </source>
</evidence>
<evidence type="ECO:0000256" key="5">
    <source>
        <dbReference type="ARBA" id="ARBA00023136"/>
    </source>
</evidence>
<reference evidence="10" key="2">
    <citation type="submission" date="2025-08" db="UniProtKB">
        <authorList>
            <consortium name="Ensembl"/>
        </authorList>
    </citation>
    <scope>IDENTIFICATION</scope>
</reference>
<comment type="subcellular location">
    <subcellularLocation>
        <location evidence="1">Membrane</location>
        <topology evidence="1">Multi-pass membrane protein</topology>
    </subcellularLocation>
</comment>
<evidence type="ECO:0000256" key="8">
    <source>
        <dbReference type="SAM" id="Phobius"/>
    </source>
</evidence>
<evidence type="ECO:0000259" key="9">
    <source>
        <dbReference type="PROSITE" id="PS51225"/>
    </source>
</evidence>
<evidence type="ECO:0000313" key="11">
    <source>
        <dbReference type="Proteomes" id="UP000694563"/>
    </source>
</evidence>
<evidence type="ECO:0000256" key="4">
    <source>
        <dbReference type="ARBA" id="ARBA00022989"/>
    </source>
</evidence>
<keyword evidence="6" id="KW-0325">Glycoprotein</keyword>
<feature type="transmembrane region" description="Helical" evidence="8">
    <location>
        <begin position="143"/>
        <end position="164"/>
    </location>
</feature>
<name>A0A8C3UQN3_CATUS</name>
<evidence type="ECO:0000313" key="10">
    <source>
        <dbReference type="Ensembl" id="ENSCUSP00005019102.1"/>
    </source>
</evidence>
<organism evidence="10 11">
    <name type="scientific">Catharus ustulatus</name>
    <name type="common">Russet-backed thrush</name>
    <name type="synonym">Hylocichla ustulatus</name>
    <dbReference type="NCBI Taxonomy" id="91951"/>
    <lineage>
        <taxon>Eukaryota</taxon>
        <taxon>Metazoa</taxon>
        <taxon>Chordata</taxon>
        <taxon>Craniata</taxon>
        <taxon>Vertebrata</taxon>
        <taxon>Euteleostomi</taxon>
        <taxon>Archelosauria</taxon>
        <taxon>Archosauria</taxon>
        <taxon>Dinosauria</taxon>
        <taxon>Saurischia</taxon>
        <taxon>Theropoda</taxon>
        <taxon>Coelurosauria</taxon>
        <taxon>Aves</taxon>
        <taxon>Neognathae</taxon>
        <taxon>Neoaves</taxon>
        <taxon>Telluraves</taxon>
        <taxon>Australaves</taxon>
        <taxon>Passeriformes</taxon>
        <taxon>Turdidae</taxon>
        <taxon>Catharus</taxon>
    </lineage>
</organism>